<feature type="transmembrane region" description="Helical" evidence="7">
    <location>
        <begin position="287"/>
        <end position="309"/>
    </location>
</feature>
<dbReference type="Proteomes" id="UP000030428">
    <property type="component" value="Unassembled WGS sequence"/>
</dbReference>
<keyword evidence="5 7" id="KW-1133">Transmembrane helix</keyword>
<evidence type="ECO:0000256" key="7">
    <source>
        <dbReference type="SAM" id="Phobius"/>
    </source>
</evidence>
<evidence type="ECO:0000259" key="8">
    <source>
        <dbReference type="Pfam" id="PF00482"/>
    </source>
</evidence>
<accession>A0A0A6PDR2</accession>
<keyword evidence="3" id="KW-1003">Cell membrane</keyword>
<protein>
    <recommendedName>
        <fullName evidence="8">Type II secretion system protein GspF domain-containing protein</fullName>
    </recommendedName>
</protein>
<dbReference type="PANTHER" id="PTHR30012">
    <property type="entry name" value="GENERAL SECRETION PATHWAY PROTEIN"/>
    <property type="match status" value="1"/>
</dbReference>
<feature type="domain" description="Type II secretion system protein GspF" evidence="8">
    <location>
        <begin position="184"/>
        <end position="306"/>
    </location>
</feature>
<evidence type="ECO:0000256" key="5">
    <source>
        <dbReference type="ARBA" id="ARBA00022989"/>
    </source>
</evidence>
<dbReference type="Gene3D" id="1.20.81.30">
    <property type="entry name" value="Type II secretion system (T2SS), domain F"/>
    <property type="match status" value="2"/>
</dbReference>
<organism evidence="9 10">
    <name type="scientific">Candidatus Thiomargarita nelsonii</name>
    <dbReference type="NCBI Taxonomy" id="1003181"/>
    <lineage>
        <taxon>Bacteria</taxon>
        <taxon>Pseudomonadati</taxon>
        <taxon>Pseudomonadota</taxon>
        <taxon>Gammaproteobacteria</taxon>
        <taxon>Thiotrichales</taxon>
        <taxon>Thiotrichaceae</taxon>
        <taxon>Thiomargarita</taxon>
    </lineage>
</organism>
<reference evidence="9 10" key="1">
    <citation type="journal article" date="2016" name="Front. Microbiol.">
        <title>Single-Cell (Meta-)Genomics of a Dimorphic Candidatus Thiomargarita nelsonii Reveals Genomic Plasticity.</title>
        <authorList>
            <person name="Flood B.E."/>
            <person name="Fliss P."/>
            <person name="Jones D.S."/>
            <person name="Dick G.J."/>
            <person name="Jain S."/>
            <person name="Kaster A.K."/>
            <person name="Winkel M."/>
            <person name="Mussmann M."/>
            <person name="Bailey J."/>
        </authorList>
    </citation>
    <scope>NUCLEOTIDE SEQUENCE [LARGE SCALE GENOMIC DNA]</scope>
    <source>
        <strain evidence="9">Hydrate Ridge</strain>
    </source>
</reference>
<comment type="subcellular location">
    <subcellularLocation>
        <location evidence="1">Cell membrane</location>
        <topology evidence="1">Multi-pass membrane protein</topology>
    </subcellularLocation>
</comment>
<keyword evidence="4 7" id="KW-0812">Transmembrane</keyword>
<dbReference type="AlphaFoldDB" id="A0A0A6PDR2"/>
<dbReference type="InterPro" id="IPR003004">
    <property type="entry name" value="GspF/PilC"/>
</dbReference>
<evidence type="ECO:0000256" key="6">
    <source>
        <dbReference type="ARBA" id="ARBA00023136"/>
    </source>
</evidence>
<gene>
    <name evidence="9" type="ORF">PN36_01435</name>
</gene>
<evidence type="ECO:0000313" key="9">
    <source>
        <dbReference type="EMBL" id="KHD08412.1"/>
    </source>
</evidence>
<evidence type="ECO:0000313" key="10">
    <source>
        <dbReference type="Proteomes" id="UP000030428"/>
    </source>
</evidence>
<comment type="similarity">
    <text evidence="2">Belongs to the GSP F family.</text>
</comment>
<dbReference type="EMBL" id="JSZA02000004">
    <property type="protein sequence ID" value="KHD08412.1"/>
    <property type="molecule type" value="Genomic_DNA"/>
</dbReference>
<keyword evidence="6 7" id="KW-0472">Membrane</keyword>
<feature type="domain" description="Type II secretion system protein GspF" evidence="8">
    <location>
        <begin position="18"/>
        <end position="127"/>
    </location>
</feature>
<dbReference type="InterPro" id="IPR018076">
    <property type="entry name" value="T2SS_GspF_dom"/>
</dbReference>
<proteinExistence type="inferred from homology"/>
<name>A0A0A6PDR2_9GAMM</name>
<keyword evidence="10" id="KW-1185">Reference proteome</keyword>
<sequence>MIRKPQPLPPQDLAQLYLQLSRLESSGIPIQQAMTMINQGETGKRAQVALTYLKRGKPLSEAGARAGLFVGLDATLVKVGEAGGILAEIFRQLGQFYEEKARQARKIKSRLILPVTVLVLAIFIQPFPALFLGEITLGGYLSATVGLIIKLAFIIFVFLHLWDKLEMNAPYFGRWFVRRRMRDFVQSLGLMMQAGLPILEALPKAYQVVENAILRQRLEIISRRLQKGDTFAQALSQVEGINPLAIQLVYTGEETGSLADMMLHYAKLESEEIARHNEMLAEWIPRVVYAGIAAWIAYGILSAGVPMSVVPEDI</sequence>
<dbReference type="GO" id="GO:0005886">
    <property type="term" value="C:plasma membrane"/>
    <property type="evidence" value="ECO:0007669"/>
    <property type="project" value="UniProtKB-SubCell"/>
</dbReference>
<evidence type="ECO:0000256" key="2">
    <source>
        <dbReference type="ARBA" id="ARBA00005745"/>
    </source>
</evidence>
<feature type="transmembrane region" description="Helical" evidence="7">
    <location>
        <begin position="137"/>
        <end position="162"/>
    </location>
</feature>
<evidence type="ECO:0000256" key="1">
    <source>
        <dbReference type="ARBA" id="ARBA00004651"/>
    </source>
</evidence>
<evidence type="ECO:0000256" key="4">
    <source>
        <dbReference type="ARBA" id="ARBA00022692"/>
    </source>
</evidence>
<feature type="transmembrane region" description="Helical" evidence="7">
    <location>
        <begin position="111"/>
        <end position="131"/>
    </location>
</feature>
<evidence type="ECO:0000256" key="3">
    <source>
        <dbReference type="ARBA" id="ARBA00022475"/>
    </source>
</evidence>
<comment type="caution">
    <text evidence="9">The sequence shown here is derived from an EMBL/GenBank/DDBJ whole genome shotgun (WGS) entry which is preliminary data.</text>
</comment>
<dbReference type="PANTHER" id="PTHR30012:SF0">
    <property type="entry name" value="TYPE II SECRETION SYSTEM PROTEIN F-RELATED"/>
    <property type="match status" value="1"/>
</dbReference>
<dbReference type="InterPro" id="IPR042094">
    <property type="entry name" value="T2SS_GspF_sf"/>
</dbReference>
<dbReference type="Pfam" id="PF00482">
    <property type="entry name" value="T2SSF"/>
    <property type="match status" value="2"/>
</dbReference>